<organism evidence="2 3">
    <name type="scientific">Setomelanomma holmii</name>
    <dbReference type="NCBI Taxonomy" id="210430"/>
    <lineage>
        <taxon>Eukaryota</taxon>
        <taxon>Fungi</taxon>
        <taxon>Dikarya</taxon>
        <taxon>Ascomycota</taxon>
        <taxon>Pezizomycotina</taxon>
        <taxon>Dothideomycetes</taxon>
        <taxon>Pleosporomycetidae</taxon>
        <taxon>Pleosporales</taxon>
        <taxon>Pleosporineae</taxon>
        <taxon>Phaeosphaeriaceae</taxon>
        <taxon>Setomelanomma</taxon>
    </lineage>
</organism>
<keyword evidence="3" id="KW-1185">Reference proteome</keyword>
<feature type="coiled-coil region" evidence="1">
    <location>
        <begin position="41"/>
        <end position="68"/>
    </location>
</feature>
<dbReference type="EMBL" id="ML978331">
    <property type="protein sequence ID" value="KAF2023658.1"/>
    <property type="molecule type" value="Genomic_DNA"/>
</dbReference>
<proteinExistence type="predicted"/>
<dbReference type="AlphaFoldDB" id="A0A9P4LFW3"/>
<feature type="non-terminal residue" evidence="2">
    <location>
        <position position="1"/>
    </location>
</feature>
<dbReference type="OrthoDB" id="3682662at2759"/>
<dbReference type="Proteomes" id="UP000799777">
    <property type="component" value="Unassembled WGS sequence"/>
</dbReference>
<evidence type="ECO:0000256" key="1">
    <source>
        <dbReference type="SAM" id="Coils"/>
    </source>
</evidence>
<protein>
    <submittedName>
        <fullName evidence="2">Uncharacterized protein</fullName>
    </submittedName>
</protein>
<name>A0A9P4LFW3_9PLEO</name>
<evidence type="ECO:0000313" key="2">
    <source>
        <dbReference type="EMBL" id="KAF2023658.1"/>
    </source>
</evidence>
<keyword evidence="1" id="KW-0175">Coiled coil</keyword>
<comment type="caution">
    <text evidence="2">The sequence shown here is derived from an EMBL/GenBank/DDBJ whole genome shotgun (WGS) entry which is preliminary data.</text>
</comment>
<sequence length="121" mass="13573">STLWQVLPAHYDNINNRWTLIARLYHEASSAVMATDRAAGVNSLRAELEMLEKDIRECRALAASIELEDIVGLYVVAGRQRWRAEQIVKGDLEDVEAGLAQVEGNIKEMKADIVYGFKVKS</sequence>
<gene>
    <name evidence="2" type="ORF">EK21DRAFT_80351</name>
</gene>
<reference evidence="2" key="1">
    <citation type="journal article" date="2020" name="Stud. Mycol.">
        <title>101 Dothideomycetes genomes: a test case for predicting lifestyles and emergence of pathogens.</title>
        <authorList>
            <person name="Haridas S."/>
            <person name="Albert R."/>
            <person name="Binder M."/>
            <person name="Bloem J."/>
            <person name="Labutti K."/>
            <person name="Salamov A."/>
            <person name="Andreopoulos B."/>
            <person name="Baker S."/>
            <person name="Barry K."/>
            <person name="Bills G."/>
            <person name="Bluhm B."/>
            <person name="Cannon C."/>
            <person name="Castanera R."/>
            <person name="Culley D."/>
            <person name="Daum C."/>
            <person name="Ezra D."/>
            <person name="Gonzalez J."/>
            <person name="Henrissat B."/>
            <person name="Kuo A."/>
            <person name="Liang C."/>
            <person name="Lipzen A."/>
            <person name="Lutzoni F."/>
            <person name="Magnuson J."/>
            <person name="Mondo S."/>
            <person name="Nolan M."/>
            <person name="Ohm R."/>
            <person name="Pangilinan J."/>
            <person name="Park H.-J."/>
            <person name="Ramirez L."/>
            <person name="Alfaro M."/>
            <person name="Sun H."/>
            <person name="Tritt A."/>
            <person name="Yoshinaga Y."/>
            <person name="Zwiers L.-H."/>
            <person name="Turgeon B."/>
            <person name="Goodwin S."/>
            <person name="Spatafora J."/>
            <person name="Crous P."/>
            <person name="Grigoriev I."/>
        </authorList>
    </citation>
    <scope>NUCLEOTIDE SEQUENCE</scope>
    <source>
        <strain evidence="2">CBS 110217</strain>
    </source>
</reference>
<evidence type="ECO:0000313" key="3">
    <source>
        <dbReference type="Proteomes" id="UP000799777"/>
    </source>
</evidence>
<accession>A0A9P4LFW3</accession>